<protein>
    <submittedName>
        <fullName evidence="2">IRG-type G domain-containing protein</fullName>
    </submittedName>
</protein>
<accession>A0A915B8Y7</accession>
<organism evidence="1 2">
    <name type="scientific">Parascaris univalens</name>
    <name type="common">Nematode worm</name>
    <dbReference type="NCBI Taxonomy" id="6257"/>
    <lineage>
        <taxon>Eukaryota</taxon>
        <taxon>Metazoa</taxon>
        <taxon>Ecdysozoa</taxon>
        <taxon>Nematoda</taxon>
        <taxon>Chromadorea</taxon>
        <taxon>Rhabditida</taxon>
        <taxon>Spirurina</taxon>
        <taxon>Ascaridomorpha</taxon>
        <taxon>Ascaridoidea</taxon>
        <taxon>Ascarididae</taxon>
        <taxon>Parascaris</taxon>
    </lineage>
</organism>
<dbReference type="PANTHER" id="PTHR14143">
    <property type="entry name" value="INTERFERON-INDUCIBLE GTPASE FAMILY MEMBER"/>
    <property type="match status" value="1"/>
</dbReference>
<dbReference type="WBParaSite" id="PgR031_g038_t01">
    <property type="protein sequence ID" value="PgR031_g038_t01"/>
    <property type="gene ID" value="PgR031_g038"/>
</dbReference>
<dbReference type="Gene3D" id="3.40.50.300">
    <property type="entry name" value="P-loop containing nucleotide triphosphate hydrolases"/>
    <property type="match status" value="2"/>
</dbReference>
<dbReference type="InterPro" id="IPR027417">
    <property type="entry name" value="P-loop_NTPase"/>
</dbReference>
<dbReference type="GO" id="GO:0016020">
    <property type="term" value="C:membrane"/>
    <property type="evidence" value="ECO:0007669"/>
    <property type="project" value="InterPro"/>
</dbReference>
<dbReference type="AlphaFoldDB" id="A0A915B8Y7"/>
<sequence>MQVFCRKLTKSQKKEFMGAFRSKLNISREQPDGSIGQEMTASTADICDLRTSDKGHVSSESAMVAHHDAAATSHKSAAGTALGKFKKTASRSTLDSKSKVNIGIAGRSCSGKSALINAFRGLSYGDQYAAGRYPCEKMEAFTFVEEELRQTVLWEIPYPRTFTNVADIYDRNMGFDRSHKLHLFELIFVLIADGNLHDDDIAFSKVVHSRRTPLVLLSTKTDDDLDAESRETHQEINDRLKEIFIERARNVFSKMIHQKAQVLADIEMLYVSAPVIRDQLNGNTSYLHYKVDEDRLLELVALKPGCHYALENSLRKQGTKIICPCSSERVGIFVHLYSKHGFRAKEPLVVPCLGERKQKSVGEMKKTGEETELDLPVSVRRSHDSPRYRSTILADAGFEISFATDDRIFGSCSPRCTVRRAGKTAFNYGFIGGPGTGKSALINAIRGMSSRHPLAAGRSRWKPALCERFEFDDDLLAYSVTLWEMHYPRKISAFFEYIENLSRKKKEKIGFEYGLEQSHPHFKKTTYRTVRSEKSLNRDAANNYLIAQYQLANFTAVFILINELPTDEDLTFAKIAFRRNATIVFLLSKCDKILMARSRSDEIPICDLLKQRFVDKGIVRFDRVLASNAPELCGRVHLFFVSARVFKALRSGESDASVFLLHERAVFDFLKQKRMIAEMLESPNDELKEGLYANVNEDTPPSPVPNLV</sequence>
<reference evidence="2" key="1">
    <citation type="submission" date="2022-11" db="UniProtKB">
        <authorList>
            <consortium name="WormBaseParasite"/>
        </authorList>
    </citation>
    <scope>IDENTIFICATION</scope>
</reference>
<dbReference type="InterPro" id="IPR007743">
    <property type="entry name" value="Immunity-related_GTPase-like"/>
</dbReference>
<dbReference type="Proteomes" id="UP000887569">
    <property type="component" value="Unplaced"/>
</dbReference>
<evidence type="ECO:0000313" key="2">
    <source>
        <dbReference type="WBParaSite" id="PgR031_g038_t01"/>
    </source>
</evidence>
<keyword evidence="1" id="KW-1185">Reference proteome</keyword>
<dbReference type="GO" id="GO:0005525">
    <property type="term" value="F:GTP binding"/>
    <property type="evidence" value="ECO:0007669"/>
    <property type="project" value="InterPro"/>
</dbReference>
<name>A0A915B8Y7_PARUN</name>
<dbReference type="PANTHER" id="PTHR14143:SF1">
    <property type="entry name" value="IRG-TYPE G DOMAIN-CONTAINING PROTEIN"/>
    <property type="match status" value="1"/>
</dbReference>
<dbReference type="Pfam" id="PF05049">
    <property type="entry name" value="IIGP"/>
    <property type="match status" value="1"/>
</dbReference>
<dbReference type="SUPFAM" id="SSF52540">
    <property type="entry name" value="P-loop containing nucleoside triphosphate hydrolases"/>
    <property type="match status" value="2"/>
</dbReference>
<evidence type="ECO:0000313" key="1">
    <source>
        <dbReference type="Proteomes" id="UP000887569"/>
    </source>
</evidence>
<proteinExistence type="predicted"/>